<feature type="region of interest" description="Disordered" evidence="1">
    <location>
        <begin position="145"/>
        <end position="191"/>
    </location>
</feature>
<comment type="caution">
    <text evidence="2">The sequence shown here is derived from an EMBL/GenBank/DDBJ whole genome shotgun (WGS) entry which is preliminary data.</text>
</comment>
<dbReference type="Proteomes" id="UP000019462">
    <property type="component" value="Unassembled WGS sequence"/>
</dbReference>
<evidence type="ECO:0000256" key="1">
    <source>
        <dbReference type="SAM" id="MobiDB-lite"/>
    </source>
</evidence>
<feature type="region of interest" description="Disordered" evidence="1">
    <location>
        <begin position="34"/>
        <end position="56"/>
    </location>
</feature>
<organism evidence="2 3">
    <name type="scientific">Moesziomyces aphidis</name>
    <name type="common">Pseudozyma aphidis</name>
    <dbReference type="NCBI Taxonomy" id="84754"/>
    <lineage>
        <taxon>Eukaryota</taxon>
        <taxon>Fungi</taxon>
        <taxon>Dikarya</taxon>
        <taxon>Basidiomycota</taxon>
        <taxon>Ustilaginomycotina</taxon>
        <taxon>Ustilaginomycetes</taxon>
        <taxon>Ustilaginales</taxon>
        <taxon>Ustilaginaceae</taxon>
        <taxon>Moesziomyces</taxon>
    </lineage>
</organism>
<proteinExistence type="predicted"/>
<dbReference type="EMBL" id="AWNI01000033">
    <property type="protein sequence ID" value="ETS60512.1"/>
    <property type="molecule type" value="Genomic_DNA"/>
</dbReference>
<feature type="compositionally biased region" description="Low complexity" evidence="1">
    <location>
        <begin position="34"/>
        <end position="48"/>
    </location>
</feature>
<accession>W3VI68</accession>
<feature type="region of interest" description="Disordered" evidence="1">
    <location>
        <begin position="105"/>
        <end position="129"/>
    </location>
</feature>
<dbReference type="AlphaFoldDB" id="W3VI68"/>
<sequence length="191" mass="20763">MADTIRRLIQRSHPTCIPISNLVCENLLPSRRLALSPSSSSQQRSQTLSPPPPPIRVLPPFSVRRWPAHSHTLGVFRPAFRRFDARLPSARLRLTTPVSACSAPAHPSASAAAVSPPPARSLAPQPCLQPQYDKPVASIHFSRLSLSRPTDAQHTPPRASSPASAHNKQRSACCFPPGQRLYLDGPLSRSS</sequence>
<reference evidence="2 3" key="1">
    <citation type="journal article" date="2014" name="Genome Announc.">
        <title>Genome sequence of the basidiomycetous fungus Pseudozyma aphidis DSM70725, an efficient producer of biosurfactant mannosylerythritol lipids.</title>
        <authorList>
            <person name="Lorenz S."/>
            <person name="Guenther M."/>
            <person name="Grumaz C."/>
            <person name="Rupp S."/>
            <person name="Zibek S."/>
            <person name="Sohn K."/>
        </authorList>
    </citation>
    <scope>NUCLEOTIDE SEQUENCE [LARGE SCALE GENOMIC DNA]</scope>
    <source>
        <strain evidence="3">ATCC 32657 / CBS 517.83 / DSM 70725 / JCM 10318 / NBRC 10182 / NRRL Y-7954 / St-0401</strain>
    </source>
</reference>
<feature type="compositionally biased region" description="Low complexity" evidence="1">
    <location>
        <begin position="105"/>
        <end position="124"/>
    </location>
</feature>
<gene>
    <name evidence="2" type="ORF">PaG_05356</name>
</gene>
<evidence type="ECO:0000313" key="3">
    <source>
        <dbReference type="Proteomes" id="UP000019462"/>
    </source>
</evidence>
<name>W3VI68_MOEAP</name>
<dbReference type="HOGENOM" id="CLU_1421965_0_0_1"/>
<protein>
    <submittedName>
        <fullName evidence="2">Uncharacterized protein</fullName>
    </submittedName>
</protein>
<evidence type="ECO:0000313" key="2">
    <source>
        <dbReference type="EMBL" id="ETS60512.1"/>
    </source>
</evidence>
<keyword evidence="3" id="KW-1185">Reference proteome</keyword>